<keyword evidence="4 6" id="KW-1133">Transmembrane helix</keyword>
<dbReference type="KEGG" id="fvr:FVEG_14995"/>
<evidence type="ECO:0000256" key="6">
    <source>
        <dbReference type="SAM" id="Phobius"/>
    </source>
</evidence>
<keyword evidence="2" id="KW-0813">Transport</keyword>
<dbReference type="PANTHER" id="PTHR23501:SF109">
    <property type="entry name" value="MAJOR FACILITATOR SUPERFAMILY (MFS) PROFILE DOMAIN-CONTAINING PROTEIN-RELATED"/>
    <property type="match status" value="1"/>
</dbReference>
<feature type="transmembrane region" description="Helical" evidence="6">
    <location>
        <begin position="66"/>
        <end position="84"/>
    </location>
</feature>
<evidence type="ECO:0000256" key="1">
    <source>
        <dbReference type="ARBA" id="ARBA00004141"/>
    </source>
</evidence>
<dbReference type="PANTHER" id="PTHR23501">
    <property type="entry name" value="MAJOR FACILITATOR SUPERFAMILY"/>
    <property type="match status" value="1"/>
</dbReference>
<evidence type="ECO:0000313" key="8">
    <source>
        <dbReference type="Proteomes" id="UP000009096"/>
    </source>
</evidence>
<feature type="transmembrane region" description="Helical" evidence="6">
    <location>
        <begin position="25"/>
        <end position="45"/>
    </location>
</feature>
<evidence type="ECO:0000256" key="2">
    <source>
        <dbReference type="ARBA" id="ARBA00022448"/>
    </source>
</evidence>
<evidence type="ECO:0000313" key="7">
    <source>
        <dbReference type="EMBL" id="EWG39283.1"/>
    </source>
</evidence>
<keyword evidence="3 6" id="KW-0812">Transmembrane</keyword>
<protein>
    <submittedName>
        <fullName evidence="7">Uncharacterized protein</fullName>
    </submittedName>
</protein>
<dbReference type="EMBL" id="CM000583">
    <property type="protein sequence ID" value="EWG39283.1"/>
    <property type="molecule type" value="Genomic_DNA"/>
</dbReference>
<keyword evidence="5 6" id="KW-0472">Membrane</keyword>
<dbReference type="GO" id="GO:0005886">
    <property type="term" value="C:plasma membrane"/>
    <property type="evidence" value="ECO:0007669"/>
    <property type="project" value="TreeGrafter"/>
</dbReference>
<sequence length="124" mass="14166">MCLHLTFTPVSARTIIYNIHEGWCWIYYLGIILSVITLALYQLLYHPATFSQLHVGKTRTPQTKELDRIGMFLFTTECVLFFVGLSCGGTTYPWKSAEFCTLVISIMALVGFFIYEAHLCSRNP</sequence>
<feature type="transmembrane region" description="Helical" evidence="6">
    <location>
        <begin position="96"/>
        <end position="115"/>
    </location>
</feature>
<dbReference type="RefSeq" id="XP_018745474.1">
    <property type="nucleotide sequence ID" value="XM_018904072.1"/>
</dbReference>
<dbReference type="Proteomes" id="UP000009096">
    <property type="component" value="Chromosome 6"/>
</dbReference>
<keyword evidence="8" id="KW-1185">Reference proteome</keyword>
<evidence type="ECO:0000256" key="4">
    <source>
        <dbReference type="ARBA" id="ARBA00022989"/>
    </source>
</evidence>
<dbReference type="AlphaFoldDB" id="W7LIR0"/>
<accession>W7LIR0</accession>
<dbReference type="GeneID" id="30071871"/>
<name>W7LIR0_GIBM7</name>
<dbReference type="Pfam" id="PF06609">
    <property type="entry name" value="TRI12"/>
    <property type="match status" value="1"/>
</dbReference>
<evidence type="ECO:0000256" key="3">
    <source>
        <dbReference type="ARBA" id="ARBA00022692"/>
    </source>
</evidence>
<reference evidence="7 8" key="1">
    <citation type="journal article" date="2010" name="Nature">
        <title>Comparative genomics reveals mobile pathogenicity chromosomes in Fusarium.</title>
        <authorList>
            <person name="Ma L.J."/>
            <person name="van der Does H.C."/>
            <person name="Borkovich K.A."/>
            <person name="Coleman J.J."/>
            <person name="Daboussi M.J."/>
            <person name="Di Pietro A."/>
            <person name="Dufresne M."/>
            <person name="Freitag M."/>
            <person name="Grabherr M."/>
            <person name="Henrissat B."/>
            <person name="Houterman P.M."/>
            <person name="Kang S."/>
            <person name="Shim W.B."/>
            <person name="Woloshuk C."/>
            <person name="Xie X."/>
            <person name="Xu J.R."/>
            <person name="Antoniw J."/>
            <person name="Baker S.E."/>
            <person name="Bluhm B.H."/>
            <person name="Breakspear A."/>
            <person name="Brown D.W."/>
            <person name="Butchko R.A."/>
            <person name="Chapman S."/>
            <person name="Coulson R."/>
            <person name="Coutinho P.M."/>
            <person name="Danchin E.G."/>
            <person name="Diener A."/>
            <person name="Gale L.R."/>
            <person name="Gardiner D.M."/>
            <person name="Goff S."/>
            <person name="Hammond-Kosack K.E."/>
            <person name="Hilburn K."/>
            <person name="Hua-Van A."/>
            <person name="Jonkers W."/>
            <person name="Kazan K."/>
            <person name="Kodira C.D."/>
            <person name="Koehrsen M."/>
            <person name="Kumar L."/>
            <person name="Lee Y.H."/>
            <person name="Li L."/>
            <person name="Manners J.M."/>
            <person name="Miranda-Saavedra D."/>
            <person name="Mukherjee M."/>
            <person name="Park G."/>
            <person name="Park J."/>
            <person name="Park S.Y."/>
            <person name="Proctor R.H."/>
            <person name="Regev A."/>
            <person name="Ruiz-Roldan M.C."/>
            <person name="Sain D."/>
            <person name="Sakthikumar S."/>
            <person name="Sykes S."/>
            <person name="Schwartz D.C."/>
            <person name="Turgeon B.G."/>
            <person name="Wapinski I."/>
            <person name="Yoder O."/>
            <person name="Young S."/>
            <person name="Zeng Q."/>
            <person name="Zhou S."/>
            <person name="Galagan J."/>
            <person name="Cuomo C.A."/>
            <person name="Kistler H.C."/>
            <person name="Rep M."/>
        </authorList>
    </citation>
    <scope>NUCLEOTIDE SEQUENCE [LARGE SCALE GENOMIC DNA]</scope>
    <source>
        <strain evidence="8">M3125 / FGSC 7600</strain>
    </source>
</reference>
<dbReference type="EMBL" id="DS022243">
    <property type="protein sequence ID" value="EWG39283.1"/>
    <property type="molecule type" value="Genomic_DNA"/>
</dbReference>
<evidence type="ECO:0000256" key="5">
    <source>
        <dbReference type="ARBA" id="ARBA00023136"/>
    </source>
</evidence>
<comment type="subcellular location">
    <subcellularLocation>
        <location evidence="1">Membrane</location>
        <topology evidence="1">Multi-pass membrane protein</topology>
    </subcellularLocation>
</comment>
<dbReference type="VEuPathDB" id="FungiDB:FVEG_14995"/>
<proteinExistence type="predicted"/>
<organism evidence="7 8">
    <name type="scientific">Gibberella moniliformis (strain M3125 / FGSC 7600)</name>
    <name type="common">Maize ear and stalk rot fungus</name>
    <name type="synonym">Fusarium verticillioides</name>
    <dbReference type="NCBI Taxonomy" id="334819"/>
    <lineage>
        <taxon>Eukaryota</taxon>
        <taxon>Fungi</taxon>
        <taxon>Dikarya</taxon>
        <taxon>Ascomycota</taxon>
        <taxon>Pezizomycotina</taxon>
        <taxon>Sordariomycetes</taxon>
        <taxon>Hypocreomycetidae</taxon>
        <taxon>Hypocreales</taxon>
        <taxon>Nectriaceae</taxon>
        <taxon>Fusarium</taxon>
        <taxon>Fusarium fujikuroi species complex</taxon>
    </lineage>
</organism>
<dbReference type="InterPro" id="IPR010573">
    <property type="entry name" value="MFS_Str1/Tri12-like"/>
</dbReference>
<dbReference type="GO" id="GO:0022857">
    <property type="term" value="F:transmembrane transporter activity"/>
    <property type="evidence" value="ECO:0007669"/>
    <property type="project" value="InterPro"/>
</dbReference>
<gene>
    <name evidence="7" type="ORF">FVEG_14995</name>
</gene>
<dbReference type="OrthoDB" id="4161376at2759"/>